<reference evidence="7" key="1">
    <citation type="submission" date="2020-11" db="EMBL/GenBank/DDBJ databases">
        <authorList>
            <person name="Whiteford S."/>
        </authorList>
    </citation>
    <scope>NUCLEOTIDE SEQUENCE</scope>
</reference>
<comment type="caution">
    <text evidence="7">The sequence shown here is derived from an EMBL/GenBank/DDBJ whole genome shotgun (WGS) entry which is preliminary data.</text>
</comment>
<evidence type="ECO:0000256" key="2">
    <source>
        <dbReference type="ARBA" id="ARBA00022692"/>
    </source>
</evidence>
<dbReference type="Pfam" id="PF00083">
    <property type="entry name" value="Sugar_tr"/>
    <property type="match status" value="1"/>
</dbReference>
<protein>
    <submittedName>
        <fullName evidence="7">(diamondback moth) hypothetical protein</fullName>
    </submittedName>
</protein>
<feature type="transmembrane region" description="Helical" evidence="5">
    <location>
        <begin position="277"/>
        <end position="297"/>
    </location>
</feature>
<proteinExistence type="predicted"/>
<evidence type="ECO:0000313" key="7">
    <source>
        <dbReference type="EMBL" id="CAG9132750.1"/>
    </source>
</evidence>
<dbReference type="PROSITE" id="PS50850">
    <property type="entry name" value="MFS"/>
    <property type="match status" value="1"/>
</dbReference>
<organism evidence="7 8">
    <name type="scientific">Plutella xylostella</name>
    <name type="common">Diamondback moth</name>
    <name type="synonym">Plutella maculipennis</name>
    <dbReference type="NCBI Taxonomy" id="51655"/>
    <lineage>
        <taxon>Eukaryota</taxon>
        <taxon>Metazoa</taxon>
        <taxon>Ecdysozoa</taxon>
        <taxon>Arthropoda</taxon>
        <taxon>Hexapoda</taxon>
        <taxon>Insecta</taxon>
        <taxon>Pterygota</taxon>
        <taxon>Neoptera</taxon>
        <taxon>Endopterygota</taxon>
        <taxon>Lepidoptera</taxon>
        <taxon>Glossata</taxon>
        <taxon>Ditrysia</taxon>
        <taxon>Yponomeutoidea</taxon>
        <taxon>Plutellidae</taxon>
        <taxon>Plutella</taxon>
    </lineage>
</organism>
<keyword evidence="8" id="KW-1185">Reference proteome</keyword>
<evidence type="ECO:0000313" key="8">
    <source>
        <dbReference type="Proteomes" id="UP000653454"/>
    </source>
</evidence>
<keyword evidence="2 5" id="KW-0812">Transmembrane</keyword>
<evidence type="ECO:0000259" key="6">
    <source>
        <dbReference type="PROSITE" id="PS50850"/>
    </source>
</evidence>
<dbReference type="GO" id="GO:0022857">
    <property type="term" value="F:transmembrane transporter activity"/>
    <property type="evidence" value="ECO:0007669"/>
    <property type="project" value="InterPro"/>
</dbReference>
<feature type="transmembrane region" description="Helical" evidence="5">
    <location>
        <begin position="132"/>
        <end position="151"/>
    </location>
</feature>
<evidence type="ECO:0000256" key="3">
    <source>
        <dbReference type="ARBA" id="ARBA00022989"/>
    </source>
</evidence>
<keyword evidence="3 5" id="KW-1133">Transmembrane helix</keyword>
<accession>A0A8S4FWZ1</accession>
<dbReference type="SUPFAM" id="SSF103473">
    <property type="entry name" value="MFS general substrate transporter"/>
    <property type="match status" value="1"/>
</dbReference>
<feature type="transmembrane region" description="Helical" evidence="5">
    <location>
        <begin position="163"/>
        <end position="185"/>
    </location>
</feature>
<dbReference type="InterPro" id="IPR005828">
    <property type="entry name" value="MFS_sugar_transport-like"/>
</dbReference>
<sequence>MLCCYVHLIELSGTSFVPYIIGLIEVSYMSGYLFLPMIAYFVREWRHLQLITSIPWIITISFYWLLPESPRWLITVGQNEEAIRVLTFIAKKNKLPTENIASIVNKIDRDSINETQYRGSYLDLFKTPKIRLYTIITAVVWFCTSHTFFGVNQYIGRLPGDLYLNVILSAAALAPGLIICVIGALYFKRKAAVIFSFAVTGLALLVFIFIPSDMTGANLTLAIVSQISAYNAFVQVYLNCSEVFPTVIRNSALGFASVFARVGGFIAPFVVNIGIEWVSILVFSSLALVAAILSCFLPETKNIVLLNTISQREEKKSKSIEIEPEFD</sequence>
<dbReference type="Gene3D" id="1.20.1250.20">
    <property type="entry name" value="MFS general substrate transporter like domains"/>
    <property type="match status" value="1"/>
</dbReference>
<evidence type="ECO:0000256" key="4">
    <source>
        <dbReference type="ARBA" id="ARBA00023136"/>
    </source>
</evidence>
<dbReference type="InterPro" id="IPR036259">
    <property type="entry name" value="MFS_trans_sf"/>
</dbReference>
<dbReference type="AlphaFoldDB" id="A0A8S4FWZ1"/>
<evidence type="ECO:0000256" key="5">
    <source>
        <dbReference type="SAM" id="Phobius"/>
    </source>
</evidence>
<evidence type="ECO:0000256" key="1">
    <source>
        <dbReference type="ARBA" id="ARBA00004141"/>
    </source>
</evidence>
<feature type="transmembrane region" description="Helical" evidence="5">
    <location>
        <begin position="16"/>
        <end position="42"/>
    </location>
</feature>
<feature type="transmembrane region" description="Helical" evidence="5">
    <location>
        <begin position="216"/>
        <end position="240"/>
    </location>
</feature>
<dbReference type="PANTHER" id="PTHR24064">
    <property type="entry name" value="SOLUTE CARRIER FAMILY 22 MEMBER"/>
    <property type="match status" value="1"/>
</dbReference>
<feature type="transmembrane region" description="Helical" evidence="5">
    <location>
        <begin position="252"/>
        <end position="271"/>
    </location>
</feature>
<dbReference type="EMBL" id="CAJHNJ030000052">
    <property type="protein sequence ID" value="CAG9132750.1"/>
    <property type="molecule type" value="Genomic_DNA"/>
</dbReference>
<dbReference type="InterPro" id="IPR020846">
    <property type="entry name" value="MFS_dom"/>
</dbReference>
<dbReference type="GO" id="GO:0016020">
    <property type="term" value="C:membrane"/>
    <property type="evidence" value="ECO:0007669"/>
    <property type="project" value="UniProtKB-SubCell"/>
</dbReference>
<dbReference type="Proteomes" id="UP000653454">
    <property type="component" value="Unassembled WGS sequence"/>
</dbReference>
<gene>
    <name evidence="7" type="ORF">PLXY2_LOCUS10955</name>
</gene>
<feature type="domain" description="Major facilitator superfamily (MFS) profile" evidence="6">
    <location>
        <begin position="1"/>
        <end position="302"/>
    </location>
</feature>
<comment type="subcellular location">
    <subcellularLocation>
        <location evidence="1">Membrane</location>
        <topology evidence="1">Multi-pass membrane protein</topology>
    </subcellularLocation>
</comment>
<feature type="transmembrane region" description="Helical" evidence="5">
    <location>
        <begin position="192"/>
        <end position="210"/>
    </location>
</feature>
<keyword evidence="4 5" id="KW-0472">Membrane</keyword>
<name>A0A8S4FWZ1_PLUXY</name>